<dbReference type="SUPFAM" id="SSF48452">
    <property type="entry name" value="TPR-like"/>
    <property type="match status" value="2"/>
</dbReference>
<feature type="domain" description="OmpR/PhoB-type" evidence="4">
    <location>
        <begin position="804"/>
        <end position="913"/>
    </location>
</feature>
<dbReference type="InterPro" id="IPR011990">
    <property type="entry name" value="TPR-like_helical_dom_sf"/>
</dbReference>
<protein>
    <submittedName>
        <fullName evidence="5">Putative transcriptional regulator</fullName>
    </submittedName>
</protein>
<dbReference type="Gene3D" id="1.25.40.10">
    <property type="entry name" value="Tetratricopeptide repeat domain"/>
    <property type="match status" value="2"/>
</dbReference>
<dbReference type="InterPro" id="IPR016032">
    <property type="entry name" value="Sig_transdc_resp-reg_C-effctor"/>
</dbReference>
<dbReference type="InterPro" id="IPR059106">
    <property type="entry name" value="WHD_MalT"/>
</dbReference>
<dbReference type="GO" id="GO:0000160">
    <property type="term" value="P:phosphorelay signal transduction system"/>
    <property type="evidence" value="ECO:0007669"/>
    <property type="project" value="InterPro"/>
</dbReference>
<accession>Q67R77</accession>
<dbReference type="InterPro" id="IPR036388">
    <property type="entry name" value="WH-like_DNA-bd_sf"/>
</dbReference>
<dbReference type="Proteomes" id="UP000000417">
    <property type="component" value="Chromosome"/>
</dbReference>
<dbReference type="SUPFAM" id="SSF46894">
    <property type="entry name" value="C-terminal effector domain of the bipartite response regulators"/>
    <property type="match status" value="1"/>
</dbReference>
<dbReference type="InterPro" id="IPR005158">
    <property type="entry name" value="BTAD"/>
</dbReference>
<proteinExistence type="inferred from homology"/>
<dbReference type="HOGENOM" id="CLU_287694_0_0_9"/>
<dbReference type="PROSITE" id="PS51755">
    <property type="entry name" value="OMPR_PHOB"/>
    <property type="match status" value="1"/>
</dbReference>
<dbReference type="Gene3D" id="1.10.10.10">
    <property type="entry name" value="Winged helix-like DNA-binding domain superfamily/Winged helix DNA-binding domain"/>
    <property type="match status" value="1"/>
</dbReference>
<feature type="DNA-binding region" description="OmpR/PhoB-type" evidence="3">
    <location>
        <begin position="804"/>
        <end position="913"/>
    </location>
</feature>
<dbReference type="SMART" id="SM01043">
    <property type="entry name" value="BTAD"/>
    <property type="match status" value="1"/>
</dbReference>
<dbReference type="InterPro" id="IPR051677">
    <property type="entry name" value="AfsR-DnrI-RedD_regulator"/>
</dbReference>
<organism evidence="5 6">
    <name type="scientific">Symbiobacterium thermophilum (strain DSM 24528 / JCM 14929 / IAM 14863 / T)</name>
    <dbReference type="NCBI Taxonomy" id="292459"/>
    <lineage>
        <taxon>Bacteria</taxon>
        <taxon>Bacillati</taxon>
        <taxon>Bacillota</taxon>
        <taxon>Clostridia</taxon>
        <taxon>Eubacteriales</taxon>
        <taxon>Symbiobacteriaceae</taxon>
        <taxon>Symbiobacterium</taxon>
    </lineage>
</organism>
<evidence type="ECO:0000256" key="3">
    <source>
        <dbReference type="PROSITE-ProRule" id="PRU01091"/>
    </source>
</evidence>
<evidence type="ECO:0000259" key="4">
    <source>
        <dbReference type="PROSITE" id="PS51755"/>
    </source>
</evidence>
<dbReference type="Pfam" id="PF03704">
    <property type="entry name" value="BTAD"/>
    <property type="match status" value="1"/>
</dbReference>
<dbReference type="eggNOG" id="COG2909">
    <property type="taxonomic scope" value="Bacteria"/>
</dbReference>
<gene>
    <name evidence="5" type="ordered locus">STH831</name>
</gene>
<dbReference type="SUPFAM" id="SSF52540">
    <property type="entry name" value="P-loop containing nucleoside triphosphate hydrolases"/>
    <property type="match status" value="1"/>
</dbReference>
<name>Q67R77_SYMTH</name>
<evidence type="ECO:0000313" key="6">
    <source>
        <dbReference type="Proteomes" id="UP000000417"/>
    </source>
</evidence>
<dbReference type="InterPro" id="IPR001867">
    <property type="entry name" value="OmpR/PhoB-type_DNA-bd"/>
</dbReference>
<evidence type="ECO:0000256" key="2">
    <source>
        <dbReference type="ARBA" id="ARBA00023125"/>
    </source>
</evidence>
<evidence type="ECO:0000256" key="1">
    <source>
        <dbReference type="ARBA" id="ARBA00005820"/>
    </source>
</evidence>
<dbReference type="Pfam" id="PF25873">
    <property type="entry name" value="WHD_MalT"/>
    <property type="match status" value="1"/>
</dbReference>
<keyword evidence="6" id="KW-1185">Reference proteome</keyword>
<dbReference type="AlphaFoldDB" id="Q67R77"/>
<dbReference type="EMBL" id="AP006840">
    <property type="protein sequence ID" value="BAD39816.1"/>
    <property type="molecule type" value="Genomic_DNA"/>
</dbReference>
<sequence>MLDVNGQQTQAAHVHLPRPHLTARLQEGLTRRLTVLLAPAGYGKTSALRAFVGAAGLPVLWLDRPFETEWRGFLQQLGEGVARELRGGTSLVRTLYGGGLPEDPLPLLLADLSAVAGDHVLVFDDLRPVPGDSPVADLIGRLAESAGERTHIYIAARAALPFPTVRLKLSEGAGEITEQELRFRREEMAAWLTAATGEPPSAAVLDRVEQLTEGWPAALVLLTEAARQAGGLAAIPAVDDLAAPLPEDLTAYLADEVMEGLDPAVRSFMEESAILNFVTPAACEALLGRRDSEQMVDRLCRVHRLLVPVGPGVYRYPSLLQRFLLGYLRTRGPDVLNRLSRMCIAPAWLAEPEPDRLSQMAEHLSPAQKAQYPWVALCEARYLLNAGQAERAMGIARLALRSCEQAGDRRGVFYSHVLLSDCLFLRRDFARSQEHLAEAASALQPEFRDDAALLALKQAVLAYMTGAGPEELEAGLRTALVLYVESGDLIGEAEVLDVLGMVRVRRGDYRSGLALLERSSRLLRAAGIPEHETGLNLAWACLESGRFQDACRLSRPLATGSRKVGRRAYALLCLLIAHTRLGEFTAASALVPLAHAAVEELGLPHLRAWLNAALAALHRLSGEAPAAAPDGPGPEGAHVPERVEAVMLHLFFTGDARAAAQIAAKTLETLQERATALERTLLSLGLAVARFRTARTESRREAVQALQRALAECQRRGTDFFVLHEWQLALAVVVYGLAYNVQPAYCVNLLMRMAGELPASVRLRGIRLAGSELRALPTAWRALSDEAARTALAALLPAEQRQQMATLESGPTLITIRLLGPLAVRLGDAPVDLRALKRRKTGQLLALLLAQDGPLPREQIIERLWPDLTPRAAHTSLRVALHHLRRLLEPHLGGRTRSSYIQAEGGLIWFQRRPEVWVDLDQFRRTLQQAEAARAAGRTEEAARLLEEVGTLYRGDLLSDDPYALGDLRDRWRQRWAEALDWLGHYYWLEAGRPDKAIHAFQRRLALEEYHEPTHQALMRIYLNTGQPDRARQQYRACAEALAAHLGVSPSPVTESLLQTAVAGGAGKSV</sequence>
<dbReference type="SMART" id="SM00862">
    <property type="entry name" value="Trans_reg_C"/>
    <property type="match status" value="1"/>
</dbReference>
<evidence type="ECO:0000313" key="5">
    <source>
        <dbReference type="EMBL" id="BAD39816.1"/>
    </source>
</evidence>
<comment type="similarity">
    <text evidence="1">Belongs to the AfsR/DnrI/RedD regulatory family.</text>
</comment>
<dbReference type="KEGG" id="sth:STH831"/>
<dbReference type="InterPro" id="IPR027417">
    <property type="entry name" value="P-loop_NTPase"/>
</dbReference>
<dbReference type="GO" id="GO:0003677">
    <property type="term" value="F:DNA binding"/>
    <property type="evidence" value="ECO:0007669"/>
    <property type="project" value="UniProtKB-UniRule"/>
</dbReference>
<dbReference type="GO" id="GO:0006355">
    <property type="term" value="P:regulation of DNA-templated transcription"/>
    <property type="evidence" value="ECO:0007669"/>
    <property type="project" value="InterPro"/>
</dbReference>
<reference evidence="5 6" key="1">
    <citation type="journal article" date="2004" name="Nucleic Acids Res.">
        <title>Genome sequence of Symbiobacterium thermophilum, an uncultivable bacterium that depends on microbial commensalism.</title>
        <authorList>
            <person name="Ueda K."/>
            <person name="Yamashita A."/>
            <person name="Ishikawa J."/>
            <person name="Shimada M."/>
            <person name="Watsuji T."/>
            <person name="Morimura K."/>
            <person name="Ikeda H."/>
            <person name="Hattori M."/>
            <person name="Beppu T."/>
        </authorList>
    </citation>
    <scope>NUCLEOTIDE SEQUENCE [LARGE SCALE GENOMIC DNA]</scope>
    <source>
        <strain evidence="6">T / IAM 14863</strain>
    </source>
</reference>
<keyword evidence="2 3" id="KW-0238">DNA-binding</keyword>
<dbReference type="PANTHER" id="PTHR35807">
    <property type="entry name" value="TRANSCRIPTIONAL REGULATOR REDD-RELATED"/>
    <property type="match status" value="1"/>
</dbReference>
<dbReference type="STRING" id="292459.STH831"/>
<dbReference type="eggNOG" id="COG3629">
    <property type="taxonomic scope" value="Bacteria"/>
</dbReference>